<evidence type="ECO:0000313" key="6">
    <source>
        <dbReference type="EMBL" id="OMQ24407.1"/>
    </source>
</evidence>
<sequence length="184" mass="19815">MMKKSFTSRVITLASILAGLSTYATMASDGTLLFSSKLLGTACMITPSQNIVLDDMAIGQFPSPGATAALKEFEIELSNCPPQVKNAQIRFEGTASEYTAYRAFALDDQDAPTTAKGIAFQIQNDPKYNIYASIAPNTLSYKVELDTTPGNINKLIFTGRYVAVSNDIKAGTANVTTQFSIIYP</sequence>
<dbReference type="AlphaFoldDB" id="A0A1S8CLN5"/>
<dbReference type="Gene3D" id="2.60.40.1090">
    <property type="entry name" value="Fimbrial-type adhesion domain"/>
    <property type="match status" value="1"/>
</dbReference>
<protein>
    <recommendedName>
        <fullName evidence="5">Fimbrial-type adhesion domain-containing protein</fullName>
    </recommendedName>
</protein>
<organism evidence="6 7">
    <name type="scientific">Serratia oryzae</name>
    <dbReference type="NCBI Taxonomy" id="2034155"/>
    <lineage>
        <taxon>Bacteria</taxon>
        <taxon>Pseudomonadati</taxon>
        <taxon>Pseudomonadota</taxon>
        <taxon>Gammaproteobacteria</taxon>
        <taxon>Enterobacterales</taxon>
        <taxon>Yersiniaceae</taxon>
        <taxon>Serratia</taxon>
    </lineage>
</organism>
<comment type="caution">
    <text evidence="6">The sequence shown here is derived from an EMBL/GenBank/DDBJ whole genome shotgun (WGS) entry which is preliminary data.</text>
</comment>
<comment type="subcellular location">
    <subcellularLocation>
        <location evidence="1">Fimbrium</location>
    </subcellularLocation>
</comment>
<comment type="similarity">
    <text evidence="2">Belongs to the fimbrial protein family.</text>
</comment>
<evidence type="ECO:0000256" key="2">
    <source>
        <dbReference type="ARBA" id="ARBA00006671"/>
    </source>
</evidence>
<dbReference type="PANTHER" id="PTHR33420">
    <property type="entry name" value="FIMBRIAL SUBUNIT ELFA-RELATED"/>
    <property type="match status" value="1"/>
</dbReference>
<gene>
    <name evidence="6" type="ORF">BMI79_06100</name>
</gene>
<evidence type="ECO:0000259" key="5">
    <source>
        <dbReference type="Pfam" id="PF00419"/>
    </source>
</evidence>
<evidence type="ECO:0000313" key="7">
    <source>
        <dbReference type="Proteomes" id="UP000216021"/>
    </source>
</evidence>
<dbReference type="InterPro" id="IPR000259">
    <property type="entry name" value="Adhesion_dom_fimbrial"/>
</dbReference>
<keyword evidence="7" id="KW-1185">Reference proteome</keyword>
<keyword evidence="3" id="KW-0732">Signal</keyword>
<feature type="domain" description="Fimbrial-type adhesion" evidence="5">
    <location>
        <begin position="34"/>
        <end position="183"/>
    </location>
</feature>
<dbReference type="SUPFAM" id="SSF49401">
    <property type="entry name" value="Bacterial adhesins"/>
    <property type="match status" value="1"/>
</dbReference>
<accession>A0A1S8CLN5</accession>
<dbReference type="PANTHER" id="PTHR33420:SF12">
    <property type="entry name" value="FIMBRIN-LIKE PROTEIN FIMI-RELATED"/>
    <property type="match status" value="1"/>
</dbReference>
<dbReference type="Pfam" id="PF00419">
    <property type="entry name" value="Fimbrial"/>
    <property type="match status" value="1"/>
</dbReference>
<dbReference type="EMBL" id="MOXD01000003">
    <property type="protein sequence ID" value="OMQ24407.1"/>
    <property type="molecule type" value="Genomic_DNA"/>
</dbReference>
<evidence type="ECO:0000256" key="3">
    <source>
        <dbReference type="ARBA" id="ARBA00022729"/>
    </source>
</evidence>
<dbReference type="STRING" id="2034155.BMI79_06100"/>
<evidence type="ECO:0000256" key="4">
    <source>
        <dbReference type="ARBA" id="ARBA00023263"/>
    </source>
</evidence>
<keyword evidence="4" id="KW-0281">Fimbrium</keyword>
<evidence type="ECO:0000256" key="1">
    <source>
        <dbReference type="ARBA" id="ARBA00004561"/>
    </source>
</evidence>
<dbReference type="GO" id="GO:0043709">
    <property type="term" value="P:cell adhesion involved in single-species biofilm formation"/>
    <property type="evidence" value="ECO:0007669"/>
    <property type="project" value="TreeGrafter"/>
</dbReference>
<dbReference type="InterPro" id="IPR008966">
    <property type="entry name" value="Adhesion_dom_sf"/>
</dbReference>
<name>A0A1S8CLN5_9GAMM</name>
<proteinExistence type="inferred from homology"/>
<dbReference type="GO" id="GO:0009289">
    <property type="term" value="C:pilus"/>
    <property type="evidence" value="ECO:0007669"/>
    <property type="project" value="UniProtKB-SubCell"/>
</dbReference>
<dbReference type="InterPro" id="IPR036937">
    <property type="entry name" value="Adhesion_dom_fimbrial_sf"/>
</dbReference>
<dbReference type="InterPro" id="IPR050263">
    <property type="entry name" value="Bact_Fimbrial_Adh_Pro"/>
</dbReference>
<reference evidence="6 7" key="1">
    <citation type="submission" date="2016-11" db="EMBL/GenBank/DDBJ databases">
        <title>Rahnella oryzae sp. nov., isolated from rice root.</title>
        <authorList>
            <person name="Zhang X.-X."/>
            <person name="Zhang J."/>
        </authorList>
    </citation>
    <scope>NUCLEOTIDE SEQUENCE [LARGE SCALE GENOMIC DNA]</scope>
    <source>
        <strain evidence="6 7">J11-6</strain>
    </source>
</reference>
<dbReference type="Proteomes" id="UP000216021">
    <property type="component" value="Unassembled WGS sequence"/>
</dbReference>